<accession>A0A8T8SAM8</accession>
<dbReference type="EMBL" id="LWDF02002467">
    <property type="protein sequence ID" value="KAE8235974.1"/>
    <property type="molecule type" value="Genomic_DNA"/>
</dbReference>
<dbReference type="Pfam" id="PF08719">
    <property type="entry name" value="NADAR"/>
    <property type="match status" value="1"/>
</dbReference>
<dbReference type="Gene3D" id="1.10.357.40">
    <property type="entry name" value="YbiA-like"/>
    <property type="match status" value="1"/>
</dbReference>
<evidence type="ECO:0000259" key="1">
    <source>
        <dbReference type="Pfam" id="PF08719"/>
    </source>
</evidence>
<keyword evidence="3" id="KW-1185">Reference proteome</keyword>
<comment type="caution">
    <text evidence="2">The sequence shown here is derived from an EMBL/GenBank/DDBJ whole genome shotgun (WGS) entry which is preliminary data.</text>
</comment>
<proteinExistence type="predicted"/>
<dbReference type="AlphaFoldDB" id="A0A8T8SAM8"/>
<sequence length="165" mass="18926">METIEVITESEVSSERSVTPKIDADALNDDIPKIYFGIETEPFFFLSPLFPSRLSFGPHEFLTAEAFYQAAKFAKHPDLVVAIQNTTSSGDMLYKTQHWNEYVPEDWDEKSLSIMKEIQLLKFSQHKQLRARLVQTGNAELIYRSKTDVSTSVWQNNIEAQCSQD</sequence>
<dbReference type="Proteomes" id="UP000077521">
    <property type="component" value="Unassembled WGS sequence"/>
</dbReference>
<name>A0A8T8SAM8_9BASI</name>
<dbReference type="InterPro" id="IPR037238">
    <property type="entry name" value="YbiA-like_sf"/>
</dbReference>
<organism evidence="2 3">
    <name type="scientific">Tilletia indica</name>
    <dbReference type="NCBI Taxonomy" id="43049"/>
    <lineage>
        <taxon>Eukaryota</taxon>
        <taxon>Fungi</taxon>
        <taxon>Dikarya</taxon>
        <taxon>Basidiomycota</taxon>
        <taxon>Ustilaginomycotina</taxon>
        <taxon>Exobasidiomycetes</taxon>
        <taxon>Tilletiales</taxon>
        <taxon>Tilletiaceae</taxon>
        <taxon>Tilletia</taxon>
    </lineage>
</organism>
<evidence type="ECO:0000313" key="3">
    <source>
        <dbReference type="Proteomes" id="UP000077521"/>
    </source>
</evidence>
<protein>
    <recommendedName>
        <fullName evidence="1">NADAR domain-containing protein</fullName>
    </recommendedName>
</protein>
<dbReference type="InterPro" id="IPR012816">
    <property type="entry name" value="NADAR"/>
</dbReference>
<reference evidence="2" key="2">
    <citation type="journal article" date="2019" name="IMA Fungus">
        <title>Genome sequencing and comparison of five Tilletia species to identify candidate genes for the detection of regulated species infecting wheat.</title>
        <authorList>
            <person name="Nguyen H.D.T."/>
            <person name="Sultana T."/>
            <person name="Kesanakurti P."/>
            <person name="Hambleton S."/>
        </authorList>
    </citation>
    <scope>NUCLEOTIDE SEQUENCE</scope>
    <source>
        <strain evidence="2">DAOMC 236416</strain>
    </source>
</reference>
<reference evidence="2" key="1">
    <citation type="submission" date="2016-04" db="EMBL/GenBank/DDBJ databases">
        <authorList>
            <person name="Nguyen H.D."/>
            <person name="Samba Siva P."/>
            <person name="Cullis J."/>
            <person name="Levesque C.A."/>
            <person name="Hambleton S."/>
        </authorList>
    </citation>
    <scope>NUCLEOTIDE SEQUENCE</scope>
    <source>
        <strain evidence="2">DAOMC 236416</strain>
    </source>
</reference>
<evidence type="ECO:0000313" key="2">
    <source>
        <dbReference type="EMBL" id="KAE8235974.1"/>
    </source>
</evidence>
<dbReference type="CDD" id="cd15457">
    <property type="entry name" value="NADAR"/>
    <property type="match status" value="1"/>
</dbReference>
<feature type="domain" description="NADAR" evidence="1">
    <location>
        <begin position="42"/>
        <end position="148"/>
    </location>
</feature>
<gene>
    <name evidence="2" type="ORF">A4X13_0g9311</name>
</gene>
<dbReference type="SUPFAM" id="SSF143990">
    <property type="entry name" value="YbiA-like"/>
    <property type="match status" value="1"/>
</dbReference>